<evidence type="ECO:0000256" key="4">
    <source>
        <dbReference type="ARBA" id="ARBA00023134"/>
    </source>
</evidence>
<evidence type="ECO:0000313" key="6">
    <source>
        <dbReference type="Proteomes" id="UP000054375"/>
    </source>
</evidence>
<dbReference type="PANTHER" id="PTHR42708">
    <property type="entry name" value="ATP/GTP-BINDING PROTEIN-RELATED"/>
    <property type="match status" value="1"/>
</dbReference>
<dbReference type="Pfam" id="PF03029">
    <property type="entry name" value="ATP_bind_1"/>
    <property type="match status" value="1"/>
</dbReference>
<evidence type="ECO:0000256" key="3">
    <source>
        <dbReference type="ARBA" id="ARBA00022801"/>
    </source>
</evidence>
<name>A0A124HVU2_9ACTN</name>
<organism evidence="5 6">
    <name type="scientific">Streptomyces griseorubiginosus</name>
    <dbReference type="NCBI Taxonomy" id="67304"/>
    <lineage>
        <taxon>Bacteria</taxon>
        <taxon>Bacillati</taxon>
        <taxon>Actinomycetota</taxon>
        <taxon>Actinomycetes</taxon>
        <taxon>Kitasatosporales</taxon>
        <taxon>Streptomycetaceae</taxon>
        <taxon>Streptomyces</taxon>
    </lineage>
</organism>
<dbReference type="RefSeq" id="WP_062245942.1">
    <property type="nucleotide sequence ID" value="NZ_JBPJFL010000003.1"/>
</dbReference>
<keyword evidence="4" id="KW-0342">GTP-binding</keyword>
<dbReference type="Proteomes" id="UP000054375">
    <property type="component" value="Unassembled WGS sequence"/>
</dbReference>
<dbReference type="EMBL" id="LMWV01000036">
    <property type="protein sequence ID" value="KUN59501.1"/>
    <property type="molecule type" value="Genomic_DNA"/>
</dbReference>
<dbReference type="AlphaFoldDB" id="A0A124HVU2"/>
<protein>
    <submittedName>
        <fullName evidence="5">ATP-binding protein</fullName>
    </submittedName>
</protein>
<dbReference type="GO" id="GO:0005525">
    <property type="term" value="F:GTP binding"/>
    <property type="evidence" value="ECO:0007669"/>
    <property type="project" value="UniProtKB-KW"/>
</dbReference>
<evidence type="ECO:0000256" key="1">
    <source>
        <dbReference type="ARBA" id="ARBA00005290"/>
    </source>
</evidence>
<dbReference type="GO" id="GO:0016787">
    <property type="term" value="F:hydrolase activity"/>
    <property type="evidence" value="ECO:0007669"/>
    <property type="project" value="UniProtKB-KW"/>
</dbReference>
<keyword evidence="3" id="KW-0378">Hydrolase</keyword>
<gene>
    <name evidence="5" type="ORF">AQJ54_39315</name>
</gene>
<keyword evidence="6" id="KW-1185">Reference proteome</keyword>
<keyword evidence="2" id="KW-0547">Nucleotide-binding</keyword>
<dbReference type="SUPFAM" id="SSF52540">
    <property type="entry name" value="P-loop containing nucleoside triphosphate hydrolases"/>
    <property type="match status" value="1"/>
</dbReference>
<evidence type="ECO:0000313" key="5">
    <source>
        <dbReference type="EMBL" id="KUN59501.1"/>
    </source>
</evidence>
<dbReference type="CDD" id="cd00882">
    <property type="entry name" value="Ras_like_GTPase"/>
    <property type="match status" value="1"/>
</dbReference>
<proteinExistence type="inferred from homology"/>
<sequence>MGSVSSPENVTYLPTTVTRTVKLLVSGHFGVGKTTFVASVSEIDPLRTEEPMTQESVGIDDLQGLPEKTHTTVAMDFGRITFSRTALYLFGTPGQNRFGYLWDELARGAHGALVLVDTRRLEQSDDVLAAIERRGLRYAVAVNQFDGSARFPLEEVREALDLDPATPLISCDARNRTSSLHTLITLFEHLIRQPEHL</sequence>
<dbReference type="InterPro" id="IPR052705">
    <property type="entry name" value="Gliding_Motility_GTPase"/>
</dbReference>
<reference evidence="5 6" key="1">
    <citation type="submission" date="2015-10" db="EMBL/GenBank/DDBJ databases">
        <title>Draft genome sequence of Streptomyces griseorubiginosus DSM 40469, type strain for the species Streptomyces griseorubiginosus.</title>
        <authorList>
            <person name="Ruckert C."/>
            <person name="Winkler A."/>
            <person name="Kalinowski J."/>
            <person name="Kampfer P."/>
            <person name="Glaeser S."/>
        </authorList>
    </citation>
    <scope>NUCLEOTIDE SEQUENCE [LARGE SCALE GENOMIC DNA]</scope>
    <source>
        <strain evidence="5 6">DSM 40469</strain>
    </source>
</reference>
<dbReference type="InterPro" id="IPR027417">
    <property type="entry name" value="P-loop_NTPase"/>
</dbReference>
<dbReference type="Gene3D" id="3.40.50.300">
    <property type="entry name" value="P-loop containing nucleotide triphosphate hydrolases"/>
    <property type="match status" value="1"/>
</dbReference>
<keyword evidence="5" id="KW-0067">ATP-binding</keyword>
<accession>A0A124HVU2</accession>
<comment type="caution">
    <text evidence="5">The sequence shown here is derived from an EMBL/GenBank/DDBJ whole genome shotgun (WGS) entry which is preliminary data.</text>
</comment>
<comment type="similarity">
    <text evidence="1">Belongs to the GPN-loop GTPase family.</text>
</comment>
<dbReference type="InterPro" id="IPR004130">
    <property type="entry name" value="Gpn"/>
</dbReference>
<dbReference type="GO" id="GO:0005524">
    <property type="term" value="F:ATP binding"/>
    <property type="evidence" value="ECO:0007669"/>
    <property type="project" value="UniProtKB-KW"/>
</dbReference>
<evidence type="ECO:0000256" key="2">
    <source>
        <dbReference type="ARBA" id="ARBA00022741"/>
    </source>
</evidence>
<dbReference type="PANTHER" id="PTHR42708:SF1">
    <property type="entry name" value="GLIDING MOTILITY PROTEIN MGLA"/>
    <property type="match status" value="1"/>
</dbReference>